<keyword evidence="2" id="KW-0812">Transmembrane</keyword>
<evidence type="ECO:0000259" key="3">
    <source>
        <dbReference type="Pfam" id="PF01569"/>
    </source>
</evidence>
<dbReference type="InterPro" id="IPR008271">
    <property type="entry name" value="Ser/Thr_kinase_AS"/>
</dbReference>
<dbReference type="RefSeq" id="WP_097194804.1">
    <property type="nucleotide sequence ID" value="NZ_OBQI01000002.1"/>
</dbReference>
<dbReference type="Gene3D" id="1.20.144.10">
    <property type="entry name" value="Phosphatidic acid phosphatase type 2/haloperoxidase"/>
    <property type="match status" value="1"/>
</dbReference>
<feature type="domain" description="Phosphatidic acid phosphatase type 2/haloperoxidase" evidence="3">
    <location>
        <begin position="133"/>
        <end position="242"/>
    </location>
</feature>
<sequence length="571" mass="62895">MASVPQALPPRATAGPTVRPGPPAIARVRRRRRPSGEPPALPRQLRASGKWWLGLSAAVVLAWAVVVATGTIRYFDVADTRVLQAFAELRSPVGVDVAQVAGLLATERALHVMWLANLVLLVAFRRWRHLFVWFGVVLVVVNVAAVMATTLQRPRPFEVELLGRWSGFSMPSLPMTVLAAFLVSTVYALVPPGRKRTIGKWVVCGLLVLTALSRLYLAQDHPSGIVAGVVLGVAGPLAAFRLLTPNSVYPVRYSRGRPAHLDVSGERGDAIVRALQDQLGLLATDVTPFGLAGSGGSTPLKITVKAHSSSAAQESCVFGKLYAITHVRSDRWYKLGRTLLYGRLEDEKPFHTVRRLVQYEDYILRLFWEASLPVPHPLGIVEITPEREYLLVTEFIAGAQEVGDAEIDDEIIDQGLAAVRRMWDIGMAHRDIKPANLLVRDGELFLIDSAFAEVRPSPWRQAVDLANMMLVLALRTDAARVYARARRQFSDEEIAEAFAATRGLTMPTQLRRMLRQQGRDLHGDFLRLLPFRLPPVHIQRWTWRRFGLTAVTVAAAAVAAVVTVGLLGSPL</sequence>
<dbReference type="PROSITE" id="PS00108">
    <property type="entry name" value="PROTEIN_KINASE_ST"/>
    <property type="match status" value="1"/>
</dbReference>
<feature type="transmembrane region" description="Helical" evidence="2">
    <location>
        <begin position="197"/>
        <end position="217"/>
    </location>
</feature>
<protein>
    <submittedName>
        <fullName evidence="4">PAP2 superfamily protein</fullName>
    </submittedName>
</protein>
<feature type="region of interest" description="Disordered" evidence="1">
    <location>
        <begin position="1"/>
        <end position="42"/>
    </location>
</feature>
<feature type="transmembrane region" description="Helical" evidence="2">
    <location>
        <begin position="546"/>
        <end position="568"/>
    </location>
</feature>
<keyword evidence="5" id="KW-1185">Reference proteome</keyword>
<name>A0A285V5F0_9ACTN</name>
<dbReference type="GO" id="GO:0004672">
    <property type="term" value="F:protein kinase activity"/>
    <property type="evidence" value="ECO:0007669"/>
    <property type="project" value="InterPro"/>
</dbReference>
<dbReference type="EMBL" id="OBQI01000002">
    <property type="protein sequence ID" value="SOC49300.1"/>
    <property type="molecule type" value="Genomic_DNA"/>
</dbReference>
<feature type="transmembrane region" description="Helical" evidence="2">
    <location>
        <begin position="131"/>
        <end position="151"/>
    </location>
</feature>
<dbReference type="SUPFAM" id="SSF56112">
    <property type="entry name" value="Protein kinase-like (PK-like)"/>
    <property type="match status" value="1"/>
</dbReference>
<keyword evidence="2" id="KW-1133">Transmembrane helix</keyword>
<dbReference type="AlphaFoldDB" id="A0A285V5F0"/>
<evidence type="ECO:0000313" key="4">
    <source>
        <dbReference type="EMBL" id="SOC49300.1"/>
    </source>
</evidence>
<proteinExistence type="predicted"/>
<dbReference type="InterPro" id="IPR036938">
    <property type="entry name" value="PAP2/HPO_sf"/>
</dbReference>
<accession>A0A285V5F0</accession>
<dbReference type="SUPFAM" id="SSF48317">
    <property type="entry name" value="Acid phosphatase/Vanadium-dependent haloperoxidase"/>
    <property type="match status" value="1"/>
</dbReference>
<dbReference type="Proteomes" id="UP000219435">
    <property type="component" value="Unassembled WGS sequence"/>
</dbReference>
<feature type="transmembrane region" description="Helical" evidence="2">
    <location>
        <begin position="223"/>
        <end position="243"/>
    </location>
</feature>
<feature type="transmembrane region" description="Helical" evidence="2">
    <location>
        <begin position="51"/>
        <end position="75"/>
    </location>
</feature>
<evidence type="ECO:0000313" key="5">
    <source>
        <dbReference type="Proteomes" id="UP000219435"/>
    </source>
</evidence>
<dbReference type="InterPro" id="IPR011009">
    <property type="entry name" value="Kinase-like_dom_sf"/>
</dbReference>
<evidence type="ECO:0000256" key="2">
    <source>
        <dbReference type="SAM" id="Phobius"/>
    </source>
</evidence>
<dbReference type="Pfam" id="PF01569">
    <property type="entry name" value="PAP2"/>
    <property type="match status" value="1"/>
</dbReference>
<dbReference type="OrthoDB" id="5242664at2"/>
<feature type="transmembrane region" description="Helical" evidence="2">
    <location>
        <begin position="171"/>
        <end position="190"/>
    </location>
</feature>
<dbReference type="Gene3D" id="1.10.510.10">
    <property type="entry name" value="Transferase(Phosphotransferase) domain 1"/>
    <property type="match status" value="1"/>
</dbReference>
<keyword evidence="2" id="KW-0472">Membrane</keyword>
<gene>
    <name evidence="4" type="ORF">SAMN05660748_2019</name>
</gene>
<organism evidence="4 5">
    <name type="scientific">Blastococcus aggregatus</name>
    <dbReference type="NCBI Taxonomy" id="38502"/>
    <lineage>
        <taxon>Bacteria</taxon>
        <taxon>Bacillati</taxon>
        <taxon>Actinomycetota</taxon>
        <taxon>Actinomycetes</taxon>
        <taxon>Geodermatophilales</taxon>
        <taxon>Geodermatophilaceae</taxon>
        <taxon>Blastococcus</taxon>
    </lineage>
</organism>
<evidence type="ECO:0000256" key="1">
    <source>
        <dbReference type="SAM" id="MobiDB-lite"/>
    </source>
</evidence>
<dbReference type="InterPro" id="IPR000326">
    <property type="entry name" value="PAP2/HPO"/>
</dbReference>
<reference evidence="5" key="1">
    <citation type="submission" date="2017-08" db="EMBL/GenBank/DDBJ databases">
        <authorList>
            <person name="Varghese N."/>
            <person name="Submissions S."/>
        </authorList>
    </citation>
    <scope>NUCLEOTIDE SEQUENCE [LARGE SCALE GENOMIC DNA]</scope>
    <source>
        <strain evidence="5">DSM 4725</strain>
    </source>
</reference>